<protein>
    <submittedName>
        <fullName evidence="5">Transketolase</fullName>
    </submittedName>
</protein>
<organism evidence="5 6">
    <name type="scientific">Arthrobacter hankyongi</name>
    <dbReference type="NCBI Taxonomy" id="2904801"/>
    <lineage>
        <taxon>Bacteria</taxon>
        <taxon>Bacillati</taxon>
        <taxon>Actinomycetota</taxon>
        <taxon>Actinomycetes</taxon>
        <taxon>Micrococcales</taxon>
        <taxon>Micrococcaceae</taxon>
        <taxon>Arthrobacter</taxon>
    </lineage>
</organism>
<name>A0ABS9L8G7_9MICC</name>
<dbReference type="Proteomes" id="UP001165368">
    <property type="component" value="Unassembled WGS sequence"/>
</dbReference>
<sequence>MNIDLESPVRRQPPADIDPRRLAAQIRLEATRMVAPQGFGYLGQALSSAEQVAAVFADLDWNRDRFICSPGHYIIAPYAAAGALGLLTREQLDSYGKNGSPLEAIGTESSPIVDYTCGSLGQGLSAAAGFALADKLRGGHAGRVYALISDGELEEGQTWEAAIFAAHHGLDRLIVILDANDSQVDGPISSITTLEPMRQKWESFGWHVADIDGHDVDTVVAALHEADSERCKPSVLICRTSTVHGLDCLPEDADGHFIKLPPQLAAAAEAELTRTLETL</sequence>
<evidence type="ECO:0000256" key="2">
    <source>
        <dbReference type="ARBA" id="ARBA00007131"/>
    </source>
</evidence>
<dbReference type="SUPFAM" id="SSF52518">
    <property type="entry name" value="Thiamin diphosphate-binding fold (THDP-binding)"/>
    <property type="match status" value="1"/>
</dbReference>
<keyword evidence="6" id="KW-1185">Reference proteome</keyword>
<evidence type="ECO:0000313" key="5">
    <source>
        <dbReference type="EMBL" id="MCG2622967.1"/>
    </source>
</evidence>
<comment type="cofactor">
    <cofactor evidence="1">
        <name>thiamine diphosphate</name>
        <dbReference type="ChEBI" id="CHEBI:58937"/>
    </cofactor>
</comment>
<dbReference type="RefSeq" id="WP_237821808.1">
    <property type="nucleotide sequence ID" value="NZ_JAKLTQ010000010.1"/>
</dbReference>
<comment type="similarity">
    <text evidence="2">Belongs to the transketolase family.</text>
</comment>
<evidence type="ECO:0000259" key="4">
    <source>
        <dbReference type="Pfam" id="PF00456"/>
    </source>
</evidence>
<dbReference type="EMBL" id="JAKLTQ010000010">
    <property type="protein sequence ID" value="MCG2622967.1"/>
    <property type="molecule type" value="Genomic_DNA"/>
</dbReference>
<dbReference type="InterPro" id="IPR005474">
    <property type="entry name" value="Transketolase_N"/>
</dbReference>
<keyword evidence="3" id="KW-0786">Thiamine pyrophosphate</keyword>
<accession>A0ABS9L8G7</accession>
<evidence type="ECO:0000256" key="1">
    <source>
        <dbReference type="ARBA" id="ARBA00001964"/>
    </source>
</evidence>
<dbReference type="PANTHER" id="PTHR47514">
    <property type="entry name" value="TRANSKETOLASE N-TERMINAL SECTION-RELATED"/>
    <property type="match status" value="1"/>
</dbReference>
<gene>
    <name evidence="5" type="ORF">LVY72_13780</name>
</gene>
<dbReference type="Gene3D" id="3.40.50.970">
    <property type="match status" value="1"/>
</dbReference>
<reference evidence="5" key="1">
    <citation type="submission" date="2022-01" db="EMBL/GenBank/DDBJ databases">
        <authorList>
            <person name="Jo J.-H."/>
            <person name="Im W.-T."/>
        </authorList>
    </citation>
    <scope>NUCLEOTIDE SEQUENCE</scope>
    <source>
        <strain evidence="5">I2-34</strain>
    </source>
</reference>
<dbReference type="Pfam" id="PF00456">
    <property type="entry name" value="Transketolase_N"/>
    <property type="match status" value="1"/>
</dbReference>
<dbReference type="PANTHER" id="PTHR47514:SF1">
    <property type="entry name" value="TRANSKETOLASE N-TERMINAL SECTION-RELATED"/>
    <property type="match status" value="1"/>
</dbReference>
<proteinExistence type="inferred from homology"/>
<feature type="domain" description="Transketolase N-terminal" evidence="4">
    <location>
        <begin position="22"/>
        <end position="243"/>
    </location>
</feature>
<comment type="caution">
    <text evidence="5">The sequence shown here is derived from an EMBL/GenBank/DDBJ whole genome shotgun (WGS) entry which is preliminary data.</text>
</comment>
<evidence type="ECO:0000256" key="3">
    <source>
        <dbReference type="ARBA" id="ARBA00023052"/>
    </source>
</evidence>
<dbReference type="InterPro" id="IPR029061">
    <property type="entry name" value="THDP-binding"/>
</dbReference>
<evidence type="ECO:0000313" key="6">
    <source>
        <dbReference type="Proteomes" id="UP001165368"/>
    </source>
</evidence>